<dbReference type="EMBL" id="HE774682">
    <property type="protein sequence ID" value="CCG53838.1"/>
    <property type="molecule type" value="Genomic_DNA"/>
</dbReference>
<reference evidence="1 2" key="1">
    <citation type="journal article" date="2012" name="J. Bacteriol.">
        <title>Complete Genome Sequence of Flavobacterium indicum GPSTA100-9T, Isolated from Warm Spring Water.</title>
        <authorList>
            <person name="Barbier P."/>
            <person name="Houel A."/>
            <person name="Loux V."/>
            <person name="Poulain J."/>
            <person name="Bernardet J.F."/>
            <person name="Touchon M."/>
            <person name="Duchaud E."/>
        </authorList>
    </citation>
    <scope>NUCLEOTIDE SEQUENCE [LARGE SCALE GENOMIC DNA]</scope>
    <source>
        <strain evidence="2">DSM 17447 / CIP 109464 / GPTSA100-9</strain>
    </source>
</reference>
<evidence type="ECO:0008006" key="3">
    <source>
        <dbReference type="Google" id="ProtNLM"/>
    </source>
</evidence>
<dbReference type="Proteomes" id="UP000007599">
    <property type="component" value="Chromosome I"/>
</dbReference>
<dbReference type="eggNOG" id="COG0824">
    <property type="taxonomic scope" value="Bacteria"/>
</dbReference>
<evidence type="ECO:0000313" key="1">
    <source>
        <dbReference type="EMBL" id="CCG53838.1"/>
    </source>
</evidence>
<dbReference type="PATRIC" id="fig|1094466.5.peg.1872"/>
<dbReference type="PANTHER" id="PTHR31793">
    <property type="entry name" value="4-HYDROXYBENZOYL-COA THIOESTERASE FAMILY MEMBER"/>
    <property type="match status" value="1"/>
</dbReference>
<accession>H8XUR0</accession>
<proteinExistence type="predicted"/>
<gene>
    <name evidence="1" type="ordered locus">KQS_09525</name>
</gene>
<name>H8XUR0_FLAIG</name>
<evidence type="ECO:0000313" key="2">
    <source>
        <dbReference type="Proteomes" id="UP000007599"/>
    </source>
</evidence>
<dbReference type="PANTHER" id="PTHR31793:SF24">
    <property type="entry name" value="LONG-CHAIN ACYL-COA THIOESTERASE FADM"/>
    <property type="match status" value="1"/>
</dbReference>
<dbReference type="InterPro" id="IPR029069">
    <property type="entry name" value="HotDog_dom_sf"/>
</dbReference>
<dbReference type="Gene3D" id="3.10.129.10">
    <property type="entry name" value="Hotdog Thioesterase"/>
    <property type="match status" value="1"/>
</dbReference>
<dbReference type="GO" id="GO:0047617">
    <property type="term" value="F:fatty acyl-CoA hydrolase activity"/>
    <property type="evidence" value="ECO:0007669"/>
    <property type="project" value="TreeGrafter"/>
</dbReference>
<dbReference type="AlphaFoldDB" id="H8XUR0"/>
<keyword evidence="2" id="KW-1185">Reference proteome</keyword>
<dbReference type="HOGENOM" id="CLU_101141_4_0_10"/>
<organism evidence="1 2">
    <name type="scientific">Flavobacterium indicum (strain DSM 17447 / CIP 109464 / GPTSA100-9)</name>
    <dbReference type="NCBI Taxonomy" id="1094466"/>
    <lineage>
        <taxon>Bacteria</taxon>
        <taxon>Pseudomonadati</taxon>
        <taxon>Bacteroidota</taxon>
        <taxon>Flavobacteriia</taxon>
        <taxon>Flavobacteriales</taxon>
        <taxon>Flavobacteriaceae</taxon>
        <taxon>Flavobacterium</taxon>
    </lineage>
</organism>
<dbReference type="CDD" id="cd00586">
    <property type="entry name" value="4HBT"/>
    <property type="match status" value="1"/>
</dbReference>
<dbReference type="KEGG" id="fin:KQS_09525"/>
<reference evidence="2" key="2">
    <citation type="submission" date="2012-03" db="EMBL/GenBank/DDBJ databases">
        <title>Complete genome sequence of Flavobacterium indicum GPTSA100-9T, isolated from warm spring water.</title>
        <authorList>
            <person name="Barbier P."/>
            <person name="Houel A."/>
            <person name="Loux V."/>
            <person name="Poulain J."/>
            <person name="Bernardet J.-F."/>
            <person name="Touchon M."/>
            <person name="Duchaud E."/>
        </authorList>
    </citation>
    <scope>NUCLEOTIDE SEQUENCE [LARGE SCALE GENOMIC DNA]</scope>
    <source>
        <strain evidence="2">DSM 17447 / CIP 109464 / GPTSA100-9</strain>
    </source>
</reference>
<sequence length="146" mass="17068">MAVFTKEISIRWSDLDPNFHLRHSAYYDFGAQHRMELLTELGLTALEMHKQHFGPILFKEECVFKREIHFGDKIFITTKMSKMKEDASRWSITHELIDEEGNLKAKITVDGAWMDTKLRKICNPTPQLAMDVLHAIPKAEDFIIYD</sequence>
<dbReference type="InterPro" id="IPR050563">
    <property type="entry name" value="4-hydroxybenzoyl-CoA_TE"/>
</dbReference>
<dbReference type="RefSeq" id="WP_014388957.1">
    <property type="nucleotide sequence ID" value="NC_017025.1"/>
</dbReference>
<dbReference type="OrthoDB" id="760345at2"/>
<protein>
    <recommendedName>
        <fullName evidence="3">Thioesterase</fullName>
    </recommendedName>
</protein>
<dbReference type="STRING" id="1094466.KQS_09525"/>
<dbReference type="Pfam" id="PF13279">
    <property type="entry name" value="4HBT_2"/>
    <property type="match status" value="1"/>
</dbReference>
<dbReference type="SUPFAM" id="SSF54637">
    <property type="entry name" value="Thioesterase/thiol ester dehydrase-isomerase"/>
    <property type="match status" value="1"/>
</dbReference>